<dbReference type="Proteomes" id="UP000306147">
    <property type="component" value="Unassembled WGS sequence"/>
</dbReference>
<dbReference type="Pfam" id="PF12412">
    <property type="entry name" value="DUF3667"/>
    <property type="match status" value="1"/>
</dbReference>
<protein>
    <submittedName>
        <fullName evidence="2">DUF3667 domain-containing protein</fullName>
    </submittedName>
</protein>
<dbReference type="OrthoDB" id="9111327at2"/>
<proteinExistence type="predicted"/>
<dbReference type="InterPro" id="IPR022134">
    <property type="entry name" value="DUF3667"/>
</dbReference>
<name>A0A4S1XFK5_9SPHN</name>
<sequence length="356" mass="40073">MGEFEAAGEIVTGGLLGRALEPRAGEGHDDAHEMCLNCGTALIGPHCYRCGQAGHVHRSLHAVGHEIVHGVFHFEGKFWRTLPLLAWRPGDLTRRYIAGERARFVSPMAIFLFSIFAMFAVFSWAGLSPPTDLRAGGPKARIEEARKELLRRRADTIAELKDLEPAPADARQRAKYESRLAEIDTTLKKIPTFESESKAAEAEGFRATTRFSGWAPLDHGIEKWNKNPSLMLYKLQSSIYKFSWLLIPLSLPFLWLLFCWKREYKLYDHAIFITYSIAFMSLLFIAITLAAALGVSSGWLVTAGLLIPFVHITRQLQQAYRLRWWSATLRAIVLTHFITIVLTLFVVILLAMGMTG</sequence>
<dbReference type="AlphaFoldDB" id="A0A4S1XFK5"/>
<feature type="transmembrane region" description="Helical" evidence="1">
    <location>
        <begin position="104"/>
        <end position="125"/>
    </location>
</feature>
<evidence type="ECO:0000313" key="2">
    <source>
        <dbReference type="EMBL" id="TGX54861.1"/>
    </source>
</evidence>
<evidence type="ECO:0000256" key="1">
    <source>
        <dbReference type="SAM" id="Phobius"/>
    </source>
</evidence>
<gene>
    <name evidence="2" type="ORF">E5A73_05280</name>
</gene>
<dbReference type="EMBL" id="SRXT01000002">
    <property type="protein sequence ID" value="TGX54861.1"/>
    <property type="molecule type" value="Genomic_DNA"/>
</dbReference>
<feature type="transmembrane region" description="Helical" evidence="1">
    <location>
        <begin position="239"/>
        <end position="260"/>
    </location>
</feature>
<keyword evidence="1" id="KW-0472">Membrane</keyword>
<feature type="transmembrane region" description="Helical" evidence="1">
    <location>
        <begin position="272"/>
        <end position="293"/>
    </location>
</feature>
<dbReference type="RefSeq" id="WP_135962756.1">
    <property type="nucleotide sequence ID" value="NZ_SRXT01000002.1"/>
</dbReference>
<evidence type="ECO:0000313" key="3">
    <source>
        <dbReference type="Proteomes" id="UP000306147"/>
    </source>
</evidence>
<feature type="transmembrane region" description="Helical" evidence="1">
    <location>
        <begin position="328"/>
        <end position="352"/>
    </location>
</feature>
<organism evidence="2 3">
    <name type="scientific">Sphingomonas gei</name>
    <dbReference type="NCBI Taxonomy" id="1395960"/>
    <lineage>
        <taxon>Bacteria</taxon>
        <taxon>Pseudomonadati</taxon>
        <taxon>Pseudomonadota</taxon>
        <taxon>Alphaproteobacteria</taxon>
        <taxon>Sphingomonadales</taxon>
        <taxon>Sphingomonadaceae</taxon>
        <taxon>Sphingomonas</taxon>
    </lineage>
</organism>
<accession>A0A4S1XFK5</accession>
<reference evidence="2 3" key="1">
    <citation type="submission" date="2019-04" db="EMBL/GenBank/DDBJ databases">
        <title>Sphingomonas psychrotolerans sp. nov., isolated from soil in the Tianshan Mountains, Xinjiang, China.</title>
        <authorList>
            <person name="Luo Y."/>
            <person name="Sheng H."/>
        </authorList>
    </citation>
    <scope>NUCLEOTIDE SEQUENCE [LARGE SCALE GENOMIC DNA]</scope>
    <source>
        <strain evidence="2 3">ZFGT-11</strain>
    </source>
</reference>
<keyword evidence="1" id="KW-1133">Transmembrane helix</keyword>
<feature type="transmembrane region" description="Helical" evidence="1">
    <location>
        <begin position="299"/>
        <end position="316"/>
    </location>
</feature>
<keyword evidence="1" id="KW-0812">Transmembrane</keyword>
<keyword evidence="3" id="KW-1185">Reference proteome</keyword>
<comment type="caution">
    <text evidence="2">The sequence shown here is derived from an EMBL/GenBank/DDBJ whole genome shotgun (WGS) entry which is preliminary data.</text>
</comment>